<name>A0ABV3CXB8_STREX</name>
<keyword evidence="2" id="KW-1185">Reference proteome</keyword>
<dbReference type="Proteomes" id="UP001551210">
    <property type="component" value="Unassembled WGS sequence"/>
</dbReference>
<evidence type="ECO:0000313" key="2">
    <source>
        <dbReference type="Proteomes" id="UP001551210"/>
    </source>
</evidence>
<gene>
    <name evidence="1" type="ORF">AB0A76_16795</name>
</gene>
<accession>A0ABV3CXB8</accession>
<comment type="caution">
    <text evidence="1">The sequence shown here is derived from an EMBL/GenBank/DDBJ whole genome shotgun (WGS) entry which is preliminary data.</text>
</comment>
<organism evidence="1 2">
    <name type="scientific">Streptomyces exfoliatus</name>
    <name type="common">Streptomyces hydrogenans</name>
    <dbReference type="NCBI Taxonomy" id="1905"/>
    <lineage>
        <taxon>Bacteria</taxon>
        <taxon>Bacillati</taxon>
        <taxon>Actinomycetota</taxon>
        <taxon>Actinomycetes</taxon>
        <taxon>Kitasatosporales</taxon>
        <taxon>Streptomycetaceae</taxon>
        <taxon>Streptomyces</taxon>
    </lineage>
</organism>
<protein>
    <submittedName>
        <fullName evidence="1">Uncharacterized protein</fullName>
    </submittedName>
</protein>
<reference evidence="1 2" key="1">
    <citation type="submission" date="2024-06" db="EMBL/GenBank/DDBJ databases">
        <title>The Natural Products Discovery Center: Release of the First 8490 Sequenced Strains for Exploring Actinobacteria Biosynthetic Diversity.</title>
        <authorList>
            <person name="Kalkreuter E."/>
            <person name="Kautsar S.A."/>
            <person name="Yang D."/>
            <person name="Bader C.D."/>
            <person name="Teijaro C.N."/>
            <person name="Fluegel L."/>
            <person name="Davis C.M."/>
            <person name="Simpson J.R."/>
            <person name="Lauterbach L."/>
            <person name="Steele A.D."/>
            <person name="Gui C."/>
            <person name="Meng S."/>
            <person name="Li G."/>
            <person name="Viehrig K."/>
            <person name="Ye F."/>
            <person name="Su P."/>
            <person name="Kiefer A.F."/>
            <person name="Nichols A."/>
            <person name="Cepeda A.J."/>
            <person name="Yan W."/>
            <person name="Fan B."/>
            <person name="Jiang Y."/>
            <person name="Adhikari A."/>
            <person name="Zheng C.-J."/>
            <person name="Schuster L."/>
            <person name="Cowan T.M."/>
            <person name="Smanski M.J."/>
            <person name="Chevrette M.G."/>
            <person name="De Carvalho L.P.S."/>
            <person name="Shen B."/>
        </authorList>
    </citation>
    <scope>NUCLEOTIDE SEQUENCE [LARGE SCALE GENOMIC DNA]</scope>
    <source>
        <strain evidence="1 2">NPDC045705</strain>
    </source>
</reference>
<evidence type="ECO:0000313" key="1">
    <source>
        <dbReference type="EMBL" id="MEU7294854.1"/>
    </source>
</evidence>
<dbReference type="RefSeq" id="WP_359208430.1">
    <property type="nucleotide sequence ID" value="NZ_JBEZAM010000019.1"/>
</dbReference>
<dbReference type="EMBL" id="JBEZAM010000019">
    <property type="protein sequence ID" value="MEU7294854.1"/>
    <property type="molecule type" value="Genomic_DNA"/>
</dbReference>
<proteinExistence type="predicted"/>
<sequence>MTSTTSPLAPLGRTVPAGRVAPLLETVSPTSRSALLVAGGYFDTAAGIGAFSLNSFTLAQETGAAARRLHRGNKVLYDVIVNDLGMSCSTDVCTLPAAGPAETDLTPLTAAAAEAGTDFTVTRERNLRNRAARSMKRWLRAPAAQPLFSLDGDEIVFRSRQYEKVLAGVVKGDHVVPRCPLIVAEYFARYFARLRAFPDCAHRHVIDINSLADRDKVTKGAEIYLRTLGTPEEEIVLVFTDAACADPMTLTYTAYDF</sequence>